<dbReference type="InterPro" id="IPR052173">
    <property type="entry name" value="Beta-lactam_resp_regulator"/>
</dbReference>
<evidence type="ECO:0000259" key="2">
    <source>
        <dbReference type="Pfam" id="PF05569"/>
    </source>
</evidence>
<feature type="transmembrane region" description="Helical" evidence="1">
    <location>
        <begin position="50"/>
        <end position="70"/>
    </location>
</feature>
<dbReference type="InterPro" id="IPR008756">
    <property type="entry name" value="Peptidase_M56"/>
</dbReference>
<organism evidence="3 4">
    <name type="scientific">Algoriphagus zhangzhouensis</name>
    <dbReference type="NCBI Taxonomy" id="1073327"/>
    <lineage>
        <taxon>Bacteria</taxon>
        <taxon>Pseudomonadati</taxon>
        <taxon>Bacteroidota</taxon>
        <taxon>Cytophagia</taxon>
        <taxon>Cytophagales</taxon>
        <taxon>Cyclobacteriaceae</taxon>
        <taxon>Algoriphagus</taxon>
    </lineage>
</organism>
<keyword evidence="4" id="KW-1185">Reference proteome</keyword>
<name>A0A1M7Z9M6_9BACT</name>
<dbReference type="PANTHER" id="PTHR34978:SF3">
    <property type="entry name" value="SLR0241 PROTEIN"/>
    <property type="match status" value="1"/>
</dbReference>
<feature type="transmembrane region" description="Helical" evidence="1">
    <location>
        <begin position="20"/>
        <end position="38"/>
    </location>
</feature>
<dbReference type="PANTHER" id="PTHR34978">
    <property type="entry name" value="POSSIBLE SENSOR-TRANSDUCER PROTEIN BLAR"/>
    <property type="match status" value="1"/>
</dbReference>
<dbReference type="Pfam" id="PF05569">
    <property type="entry name" value="Peptidase_M56"/>
    <property type="match status" value="1"/>
</dbReference>
<dbReference type="Proteomes" id="UP000184609">
    <property type="component" value="Unassembled WGS sequence"/>
</dbReference>
<keyword evidence="1" id="KW-0472">Membrane</keyword>
<gene>
    <name evidence="3" type="ORF">SAMN04488108_1375</name>
</gene>
<dbReference type="STRING" id="1073327.SAMN04488108_1375"/>
<sequence length="695" mass="79916">MNLLNDWISENLLQALGWTLVHSIWQLVIIAAFLWLSLKIFSKRSPDFKYKIALGALGLSFVAASATLIYELSILPSSSGAAVAFENWTQPFFVEGPAESQSFVESLINWIEIQLPLLVNFWFVGAVLFLFRLFNSLSEIKGLKNTSTPCEQVDLLKKLEEISSRFGISKAVQLKVTHHGLSPVTFGFLKPIILIPAGLIFHLSPAQLEAIIAHELAHVKRNDYLINLIQSSLEVVFFYHPCFWWINQTVKELRENAADDLAVSTGIAPKVLAYSLAEVLNFAQQNPPELALAAGKKRNPTLNRIKRIMGMPAQTYPQNPIISIPMLLTLIFSAGLIASAQQDAPTLDEAFALDVTLENPDLGYLDPVKKKAAIVSITQTDTVKKEKKVIHVEGEEPMIWSTEDGDTYVIKGGEKGKYEYRIKGDTLISGKDTVILKGNSAFFFKNGPDFNFSTMPTLELAEAPEMEFFMEAPEMEFEMAPMPEMNFEMAPVPTVEFEMAPMPPIEFEGMDGFWEFEDMDWSEFHQDTVGMTKAEKEKWKKDMKLRAAEIERKAEEWKRNFEPKMKEFEAKMKAWEKENEPRMKEFEAKMKAWEKANEPKMKEFEEKMKAWEKENEPRMKEWEAKMKSWQEAQEPKMKEFEAKMKAWQESQQPKIEEFQRKMEVWQKENAEKLDEFRKKVEAEFKKNQNENTNDN</sequence>
<dbReference type="OrthoDB" id="15218at2"/>
<feature type="domain" description="Peptidase M56" evidence="2">
    <location>
        <begin position="72"/>
        <end position="265"/>
    </location>
</feature>
<evidence type="ECO:0000313" key="4">
    <source>
        <dbReference type="Proteomes" id="UP000184609"/>
    </source>
</evidence>
<accession>A0A1M7Z9M6</accession>
<dbReference type="RefSeq" id="WP_073571045.1">
    <property type="nucleotide sequence ID" value="NZ_FRXN01000002.1"/>
</dbReference>
<reference evidence="4" key="1">
    <citation type="submission" date="2016-12" db="EMBL/GenBank/DDBJ databases">
        <authorList>
            <person name="Varghese N."/>
            <person name="Submissions S."/>
        </authorList>
    </citation>
    <scope>NUCLEOTIDE SEQUENCE [LARGE SCALE GENOMIC DNA]</scope>
    <source>
        <strain evidence="4">DSM 25035</strain>
    </source>
</reference>
<dbReference type="AlphaFoldDB" id="A0A1M7Z9M6"/>
<keyword evidence="1" id="KW-1133">Transmembrane helix</keyword>
<protein>
    <submittedName>
        <fullName evidence="3">Signal transducer regulating beta-lactamase production, contains metallopeptidase domain</fullName>
    </submittedName>
</protein>
<dbReference type="CDD" id="cd07341">
    <property type="entry name" value="M56_BlaR1_MecR1_like"/>
    <property type="match status" value="1"/>
</dbReference>
<dbReference type="EMBL" id="FRXN01000002">
    <property type="protein sequence ID" value="SHO61490.1"/>
    <property type="molecule type" value="Genomic_DNA"/>
</dbReference>
<evidence type="ECO:0000313" key="3">
    <source>
        <dbReference type="EMBL" id="SHO61490.1"/>
    </source>
</evidence>
<evidence type="ECO:0000256" key="1">
    <source>
        <dbReference type="SAM" id="Phobius"/>
    </source>
</evidence>
<keyword evidence="1" id="KW-0812">Transmembrane</keyword>
<dbReference type="Gene3D" id="3.30.2010.10">
    <property type="entry name" value="Metalloproteases ('zincins'), catalytic domain"/>
    <property type="match status" value="1"/>
</dbReference>
<feature type="transmembrane region" description="Helical" evidence="1">
    <location>
        <begin position="113"/>
        <end position="134"/>
    </location>
</feature>
<proteinExistence type="predicted"/>